<dbReference type="InterPro" id="IPR035986">
    <property type="entry name" value="PKD_dom_sf"/>
</dbReference>
<dbReference type="SUPFAM" id="SSF49299">
    <property type="entry name" value="PKD domain"/>
    <property type="match status" value="1"/>
</dbReference>
<evidence type="ECO:0000259" key="2">
    <source>
        <dbReference type="PROSITE" id="PS50093"/>
    </source>
</evidence>
<evidence type="ECO:0000256" key="1">
    <source>
        <dbReference type="SAM" id="Phobius"/>
    </source>
</evidence>
<feature type="transmembrane region" description="Helical" evidence="1">
    <location>
        <begin position="7"/>
        <end position="28"/>
    </location>
</feature>
<dbReference type="SMART" id="SM00089">
    <property type="entry name" value="PKD"/>
    <property type="match status" value="1"/>
</dbReference>
<organism evidence="3 4">
    <name type="scientific">miscellaneous Crenarchaeota group-1 archaeon SG8-32-1</name>
    <dbReference type="NCBI Taxonomy" id="1685124"/>
    <lineage>
        <taxon>Archaea</taxon>
        <taxon>Candidatus Bathyarchaeota</taxon>
        <taxon>MCG-1</taxon>
    </lineage>
</organism>
<proteinExistence type="predicted"/>
<accession>A0A0M0BLG7</accession>
<keyword evidence="1" id="KW-1133">Transmembrane helix</keyword>
<evidence type="ECO:0000313" key="4">
    <source>
        <dbReference type="Proteomes" id="UP000037237"/>
    </source>
</evidence>
<dbReference type="Gene3D" id="2.60.40.10">
    <property type="entry name" value="Immunoglobulins"/>
    <property type="match status" value="1"/>
</dbReference>
<dbReference type="CDD" id="cd00146">
    <property type="entry name" value="PKD"/>
    <property type="match status" value="1"/>
</dbReference>
<dbReference type="PROSITE" id="PS50093">
    <property type="entry name" value="PKD"/>
    <property type="match status" value="1"/>
</dbReference>
<dbReference type="AlphaFoldDB" id="A0A0M0BLG7"/>
<dbReference type="EMBL" id="LFWU01000157">
    <property type="protein sequence ID" value="KON29422.1"/>
    <property type="molecule type" value="Genomic_DNA"/>
</dbReference>
<dbReference type="InterPro" id="IPR013783">
    <property type="entry name" value="Ig-like_fold"/>
</dbReference>
<feature type="domain" description="PKD" evidence="2">
    <location>
        <begin position="93"/>
        <end position="178"/>
    </location>
</feature>
<comment type="caution">
    <text evidence="3">The sequence shown here is derived from an EMBL/GenBank/DDBJ whole genome shotgun (WGS) entry which is preliminary data.</text>
</comment>
<dbReference type="InterPro" id="IPR022409">
    <property type="entry name" value="PKD/Chitinase_dom"/>
</dbReference>
<gene>
    <name evidence="3" type="ORF">AC477_05920</name>
</gene>
<sequence>MKTLNIIYWSRVGFGILAALVATLLVNLKAGNPLMNGITVGLAVYLISYYLLKWQFTSKVEQPTKILTMGIGAFFLTFILCWVLFITPTLAPPTASFTMDVANPVVGETITFDASSSVDPDGDITKWIWDFGGDNTIEGETATYYYNVAGDYPVMLTVIDDHGISMSNITTITVSPSS</sequence>
<evidence type="ECO:0000313" key="3">
    <source>
        <dbReference type="EMBL" id="KON29422.1"/>
    </source>
</evidence>
<dbReference type="Pfam" id="PF18911">
    <property type="entry name" value="PKD_4"/>
    <property type="match status" value="1"/>
</dbReference>
<dbReference type="Proteomes" id="UP000037237">
    <property type="component" value="Unassembled WGS sequence"/>
</dbReference>
<feature type="transmembrane region" description="Helical" evidence="1">
    <location>
        <begin position="34"/>
        <end position="52"/>
    </location>
</feature>
<reference evidence="3 4" key="1">
    <citation type="submission" date="2015-06" db="EMBL/GenBank/DDBJ databases">
        <title>New insights into the roles of widespread benthic archaea in carbon and nitrogen cycling.</title>
        <authorList>
            <person name="Lazar C.S."/>
            <person name="Baker B.J."/>
            <person name="Seitz K.W."/>
            <person name="Hyde A.S."/>
            <person name="Dick G.J."/>
            <person name="Hinrichs K.-U."/>
            <person name="Teske A.P."/>
        </authorList>
    </citation>
    <scope>NUCLEOTIDE SEQUENCE [LARGE SCALE GENOMIC DNA]</scope>
    <source>
        <strain evidence="3">SG8-32-1</strain>
    </source>
</reference>
<name>A0A0M0BLG7_9ARCH</name>
<dbReference type="InterPro" id="IPR000601">
    <property type="entry name" value="PKD_dom"/>
</dbReference>
<protein>
    <recommendedName>
        <fullName evidence="2">PKD domain-containing protein</fullName>
    </recommendedName>
</protein>
<feature type="transmembrane region" description="Helical" evidence="1">
    <location>
        <begin position="64"/>
        <end position="85"/>
    </location>
</feature>
<keyword evidence="1" id="KW-0472">Membrane</keyword>
<keyword evidence="1" id="KW-0812">Transmembrane</keyword>